<dbReference type="InterPro" id="IPR012340">
    <property type="entry name" value="NA-bd_OB-fold"/>
</dbReference>
<dbReference type="OrthoDB" id="273123at2759"/>
<dbReference type="GO" id="GO:0003688">
    <property type="term" value="F:DNA replication origin binding"/>
    <property type="evidence" value="ECO:0007669"/>
    <property type="project" value="TreeGrafter"/>
</dbReference>
<dbReference type="PANTHER" id="PTHR13454:SF11">
    <property type="entry name" value="PROTEIN MCM10 HOMOLOG"/>
    <property type="match status" value="1"/>
</dbReference>
<feature type="domain" description="MCM10 OB-fold" evidence="2">
    <location>
        <begin position="105"/>
        <end position="206"/>
    </location>
</feature>
<evidence type="ECO:0000313" key="3">
    <source>
        <dbReference type="EMBL" id="ETO03719.1"/>
    </source>
</evidence>
<gene>
    <name evidence="3" type="ORF">RFI_33683</name>
</gene>
<feature type="compositionally biased region" description="Basic and acidic residues" evidence="1">
    <location>
        <begin position="17"/>
        <end position="48"/>
    </location>
</feature>
<comment type="caution">
    <text evidence="3">The sequence shown here is derived from an EMBL/GenBank/DDBJ whole genome shotgun (WGS) entry which is preliminary data.</text>
</comment>
<organism evidence="3 4">
    <name type="scientific">Reticulomyxa filosa</name>
    <dbReference type="NCBI Taxonomy" id="46433"/>
    <lineage>
        <taxon>Eukaryota</taxon>
        <taxon>Sar</taxon>
        <taxon>Rhizaria</taxon>
        <taxon>Retaria</taxon>
        <taxon>Foraminifera</taxon>
        <taxon>Monothalamids</taxon>
        <taxon>Reticulomyxidae</taxon>
        <taxon>Reticulomyxa</taxon>
    </lineage>
</organism>
<dbReference type="GO" id="GO:0003697">
    <property type="term" value="F:single-stranded DNA binding"/>
    <property type="evidence" value="ECO:0007669"/>
    <property type="project" value="InterPro"/>
</dbReference>
<dbReference type="Pfam" id="PF22379">
    <property type="entry name" value="OB_MCM10"/>
    <property type="match status" value="1"/>
</dbReference>
<evidence type="ECO:0000259" key="2">
    <source>
        <dbReference type="Pfam" id="PF22379"/>
    </source>
</evidence>
<dbReference type="Proteomes" id="UP000023152">
    <property type="component" value="Unassembled WGS sequence"/>
</dbReference>
<feature type="non-terminal residue" evidence="3">
    <location>
        <position position="269"/>
    </location>
</feature>
<dbReference type="EMBL" id="ASPP01032469">
    <property type="protein sequence ID" value="ETO03719.1"/>
    <property type="molecule type" value="Genomic_DNA"/>
</dbReference>
<name>X6LQ10_RETFI</name>
<accession>X6LQ10</accession>
<dbReference type="InterPro" id="IPR055065">
    <property type="entry name" value="OB_MCM10"/>
</dbReference>
<dbReference type="AlphaFoldDB" id="X6LQ10"/>
<dbReference type="PANTHER" id="PTHR13454">
    <property type="entry name" value="PROTEIN MCM10 HOMOLOG"/>
    <property type="match status" value="1"/>
</dbReference>
<evidence type="ECO:0000256" key="1">
    <source>
        <dbReference type="SAM" id="MobiDB-lite"/>
    </source>
</evidence>
<dbReference type="GO" id="GO:0043596">
    <property type="term" value="C:nuclear replication fork"/>
    <property type="evidence" value="ECO:0007669"/>
    <property type="project" value="TreeGrafter"/>
</dbReference>
<dbReference type="InterPro" id="IPR040184">
    <property type="entry name" value="Mcm10"/>
</dbReference>
<dbReference type="Gene3D" id="2.40.50.140">
    <property type="entry name" value="Nucleic acid-binding proteins"/>
    <property type="match status" value="1"/>
</dbReference>
<keyword evidence="4" id="KW-1185">Reference proteome</keyword>
<protein>
    <recommendedName>
        <fullName evidence="2">MCM10 OB-fold domain-containing protein</fullName>
    </recommendedName>
</protein>
<sequence>MKEKKENTVQKQFIFFDNKDKDKDESRFPTDTSNKSEEQHSEDKQSNDDNALRVCEGCSLRIELNQHSILANKNKKKKKKKKSSINKHIFNTISIVKVFPSCRKFSYKALTTRLKECKLVSINRIAQLKDTPRVKDGGFAVVGVIGLKSLRASSTGNKYLLLTVHDLRESSVACFVFDDKIISQLHNLVESDIVAIVGAKILDSKDVRVFIAFICVLFLYSFAQRDDIALCINDDNQILIAGTAMDFGRCKKVKKDLTQCNNIINKFVR</sequence>
<evidence type="ECO:0000313" key="4">
    <source>
        <dbReference type="Proteomes" id="UP000023152"/>
    </source>
</evidence>
<dbReference type="GO" id="GO:0006270">
    <property type="term" value="P:DNA replication initiation"/>
    <property type="evidence" value="ECO:0007669"/>
    <property type="project" value="InterPro"/>
</dbReference>
<reference evidence="3 4" key="1">
    <citation type="journal article" date="2013" name="Curr. Biol.">
        <title>The Genome of the Foraminiferan Reticulomyxa filosa.</title>
        <authorList>
            <person name="Glockner G."/>
            <person name="Hulsmann N."/>
            <person name="Schleicher M."/>
            <person name="Noegel A.A."/>
            <person name="Eichinger L."/>
            <person name="Gallinger C."/>
            <person name="Pawlowski J."/>
            <person name="Sierra R."/>
            <person name="Euteneuer U."/>
            <person name="Pillet L."/>
            <person name="Moustafa A."/>
            <person name="Platzer M."/>
            <person name="Groth M."/>
            <person name="Szafranski K."/>
            <person name="Schliwa M."/>
        </authorList>
    </citation>
    <scope>NUCLEOTIDE SEQUENCE [LARGE SCALE GENOMIC DNA]</scope>
</reference>
<feature type="region of interest" description="Disordered" evidence="1">
    <location>
        <begin position="1"/>
        <end position="48"/>
    </location>
</feature>
<proteinExistence type="predicted"/>